<gene>
    <name evidence="7" type="ORF">CQA43_07600</name>
</gene>
<comment type="cofactor">
    <cofactor evidence="1">
        <name>[4Fe-4S] cluster</name>
        <dbReference type="ChEBI" id="CHEBI:49883"/>
    </cofactor>
</comment>
<dbReference type="InterPro" id="IPR050377">
    <property type="entry name" value="Radical_SAM_PqqE_MftC-like"/>
</dbReference>
<dbReference type="Pfam" id="PF04055">
    <property type="entry name" value="Radical_SAM"/>
    <property type="match status" value="1"/>
</dbReference>
<keyword evidence="8" id="KW-1185">Reference proteome</keyword>
<protein>
    <submittedName>
        <fullName evidence="7">Radical SAM protein</fullName>
    </submittedName>
</protein>
<dbReference type="EMBL" id="NXLS01000008">
    <property type="protein sequence ID" value="RDU62161.1"/>
    <property type="molecule type" value="Genomic_DNA"/>
</dbReference>
<dbReference type="InterPro" id="IPR058240">
    <property type="entry name" value="rSAM_sf"/>
</dbReference>
<dbReference type="PANTHER" id="PTHR11228:SF7">
    <property type="entry name" value="PQQA PEPTIDE CYCLASE"/>
    <property type="match status" value="1"/>
</dbReference>
<accession>A0A3D8IC90</accession>
<dbReference type="PROSITE" id="PS51918">
    <property type="entry name" value="RADICAL_SAM"/>
    <property type="match status" value="1"/>
</dbReference>
<dbReference type="InterPro" id="IPR006638">
    <property type="entry name" value="Elp3/MiaA/NifB-like_rSAM"/>
</dbReference>
<comment type="caution">
    <text evidence="7">The sequence shown here is derived from an EMBL/GenBank/DDBJ whole genome shotgun (WGS) entry which is preliminary data.</text>
</comment>
<evidence type="ECO:0000256" key="2">
    <source>
        <dbReference type="ARBA" id="ARBA00022691"/>
    </source>
</evidence>
<sequence>MKVNHFNSHEKILRYTDKIDYFMNAHKTLVVTELDLTNKCNHRCPGCCGHNENNAELSKEQIDVIIAGLKSLENKGVILSGGGEPTLSPHFSYAIEEIKRAGMNIGCNSNGGLLDEQKCRVIAQNLEYFRISLDAGSVPMYEKIHGMKPHHFAKTLENIEMFARIKTQMDSKISFGIGFLTSQETREDMESFVKLIKDITKRQKGIDFVQFRPFTGDTFDIAPILLELQNKYEEADFKILASYQKYNQMHNAANRGYEKCHGMFFSTCISADFKVWACLHFRQSPAHLLGDLREQSLEEIWRGSRIREVYESIDCKNCPILCRNDNFNKTLDKLQLEVINSEFL</sequence>
<keyword evidence="4" id="KW-0408">Iron</keyword>
<dbReference type="GO" id="GO:0051536">
    <property type="term" value="F:iron-sulfur cluster binding"/>
    <property type="evidence" value="ECO:0007669"/>
    <property type="project" value="UniProtKB-KW"/>
</dbReference>
<dbReference type="Gene3D" id="3.20.20.70">
    <property type="entry name" value="Aldolase class I"/>
    <property type="match status" value="1"/>
</dbReference>
<dbReference type="GO" id="GO:0046872">
    <property type="term" value="F:metal ion binding"/>
    <property type="evidence" value="ECO:0007669"/>
    <property type="project" value="UniProtKB-KW"/>
</dbReference>
<name>A0A3D8IC90_9HELI</name>
<dbReference type="Proteomes" id="UP000256650">
    <property type="component" value="Unassembled WGS sequence"/>
</dbReference>
<dbReference type="InterPro" id="IPR023885">
    <property type="entry name" value="4Fe4S-binding_SPASM_dom"/>
</dbReference>
<dbReference type="RefSeq" id="WP_011114941.1">
    <property type="nucleotide sequence ID" value="NZ_CAPHNE010000016.1"/>
</dbReference>
<evidence type="ECO:0000256" key="1">
    <source>
        <dbReference type="ARBA" id="ARBA00001966"/>
    </source>
</evidence>
<evidence type="ECO:0000313" key="7">
    <source>
        <dbReference type="EMBL" id="RDU62161.1"/>
    </source>
</evidence>
<dbReference type="InterPro" id="IPR007197">
    <property type="entry name" value="rSAM"/>
</dbReference>
<organism evidence="7 8">
    <name type="scientific">Helicobacter ganmani</name>
    <dbReference type="NCBI Taxonomy" id="60246"/>
    <lineage>
        <taxon>Bacteria</taxon>
        <taxon>Pseudomonadati</taxon>
        <taxon>Campylobacterota</taxon>
        <taxon>Epsilonproteobacteria</taxon>
        <taxon>Campylobacterales</taxon>
        <taxon>Helicobacteraceae</taxon>
        <taxon>Helicobacter</taxon>
    </lineage>
</organism>
<dbReference type="InterPro" id="IPR013785">
    <property type="entry name" value="Aldolase_TIM"/>
</dbReference>
<dbReference type="CDD" id="cd21109">
    <property type="entry name" value="SPASM"/>
    <property type="match status" value="1"/>
</dbReference>
<dbReference type="GeneID" id="82536145"/>
<evidence type="ECO:0000256" key="3">
    <source>
        <dbReference type="ARBA" id="ARBA00022723"/>
    </source>
</evidence>
<dbReference type="SFLD" id="SFLDG01067">
    <property type="entry name" value="SPASM/twitch_domain_containing"/>
    <property type="match status" value="1"/>
</dbReference>
<dbReference type="Pfam" id="PF13186">
    <property type="entry name" value="SPASM"/>
    <property type="match status" value="1"/>
</dbReference>
<dbReference type="SMART" id="SM00729">
    <property type="entry name" value="Elp3"/>
    <property type="match status" value="1"/>
</dbReference>
<dbReference type="PANTHER" id="PTHR11228">
    <property type="entry name" value="RADICAL SAM DOMAIN PROTEIN"/>
    <property type="match status" value="1"/>
</dbReference>
<evidence type="ECO:0000313" key="8">
    <source>
        <dbReference type="Proteomes" id="UP000256650"/>
    </source>
</evidence>
<proteinExistence type="predicted"/>
<dbReference type="GO" id="GO:0003824">
    <property type="term" value="F:catalytic activity"/>
    <property type="evidence" value="ECO:0007669"/>
    <property type="project" value="InterPro"/>
</dbReference>
<feature type="domain" description="Radical SAM core" evidence="6">
    <location>
        <begin position="26"/>
        <end position="250"/>
    </location>
</feature>
<keyword evidence="2" id="KW-0949">S-adenosyl-L-methionine</keyword>
<keyword evidence="3" id="KW-0479">Metal-binding</keyword>
<evidence type="ECO:0000259" key="6">
    <source>
        <dbReference type="PROSITE" id="PS51918"/>
    </source>
</evidence>
<evidence type="ECO:0000256" key="5">
    <source>
        <dbReference type="ARBA" id="ARBA00023014"/>
    </source>
</evidence>
<reference evidence="7 8" key="1">
    <citation type="submission" date="2018-04" db="EMBL/GenBank/DDBJ databases">
        <title>Novel Campyloabacter and Helicobacter Species and Strains.</title>
        <authorList>
            <person name="Mannion A.J."/>
            <person name="Shen Z."/>
            <person name="Fox J.G."/>
        </authorList>
    </citation>
    <scope>NUCLEOTIDE SEQUENCE [LARGE SCALE GENOMIC DNA]</scope>
    <source>
        <strain evidence="7 8">MIT 99-5101</strain>
    </source>
</reference>
<dbReference type="SFLD" id="SFLDS00029">
    <property type="entry name" value="Radical_SAM"/>
    <property type="match status" value="1"/>
</dbReference>
<dbReference type="CDD" id="cd01335">
    <property type="entry name" value="Radical_SAM"/>
    <property type="match status" value="1"/>
</dbReference>
<keyword evidence="5" id="KW-0411">Iron-sulfur</keyword>
<dbReference type="OrthoDB" id="9810775at2"/>
<dbReference type="SUPFAM" id="SSF102114">
    <property type="entry name" value="Radical SAM enzymes"/>
    <property type="match status" value="1"/>
</dbReference>
<evidence type="ECO:0000256" key="4">
    <source>
        <dbReference type="ARBA" id="ARBA00023004"/>
    </source>
</evidence>
<dbReference type="AlphaFoldDB" id="A0A3D8IC90"/>